<reference evidence="1" key="1">
    <citation type="journal article" date="2023" name="Science">
        <title>Genome structures resolve the early diversification of teleost fishes.</title>
        <authorList>
            <person name="Parey E."/>
            <person name="Louis A."/>
            <person name="Montfort J."/>
            <person name="Bouchez O."/>
            <person name="Roques C."/>
            <person name="Iampietro C."/>
            <person name="Lluch J."/>
            <person name="Castinel A."/>
            <person name="Donnadieu C."/>
            <person name="Desvignes T."/>
            <person name="Floi Bucao C."/>
            <person name="Jouanno E."/>
            <person name="Wen M."/>
            <person name="Mejri S."/>
            <person name="Dirks R."/>
            <person name="Jansen H."/>
            <person name="Henkel C."/>
            <person name="Chen W.J."/>
            <person name="Zahm M."/>
            <person name="Cabau C."/>
            <person name="Klopp C."/>
            <person name="Thompson A.W."/>
            <person name="Robinson-Rechavi M."/>
            <person name="Braasch I."/>
            <person name="Lecointre G."/>
            <person name="Bobe J."/>
            <person name="Postlethwait J.H."/>
            <person name="Berthelot C."/>
            <person name="Roest Crollius H."/>
            <person name="Guiguen Y."/>
        </authorList>
    </citation>
    <scope>NUCLEOTIDE SEQUENCE</scope>
    <source>
        <strain evidence="1">NC1722</strain>
    </source>
</reference>
<dbReference type="Proteomes" id="UP001221898">
    <property type="component" value="Unassembled WGS sequence"/>
</dbReference>
<sequence>MFGGGNQYAYFRKEDETSVQLVDTAKMQKTARQSNRVRFAQCCVWTVFKAPVKRSPVLLRLCSRRYLRGLIKTKVPRLGSDPSVL</sequence>
<keyword evidence="2" id="KW-1185">Reference proteome</keyword>
<accession>A0AAD7WRH3</accession>
<organism evidence="1 2">
    <name type="scientific">Aldrovandia affinis</name>
    <dbReference type="NCBI Taxonomy" id="143900"/>
    <lineage>
        <taxon>Eukaryota</taxon>
        <taxon>Metazoa</taxon>
        <taxon>Chordata</taxon>
        <taxon>Craniata</taxon>
        <taxon>Vertebrata</taxon>
        <taxon>Euteleostomi</taxon>
        <taxon>Actinopterygii</taxon>
        <taxon>Neopterygii</taxon>
        <taxon>Teleostei</taxon>
        <taxon>Notacanthiformes</taxon>
        <taxon>Halosauridae</taxon>
        <taxon>Aldrovandia</taxon>
    </lineage>
</organism>
<evidence type="ECO:0000313" key="1">
    <source>
        <dbReference type="EMBL" id="KAJ8406721.1"/>
    </source>
</evidence>
<comment type="caution">
    <text evidence="1">The sequence shown here is derived from an EMBL/GenBank/DDBJ whole genome shotgun (WGS) entry which is preliminary data.</text>
</comment>
<gene>
    <name evidence="1" type="ORF">AAFF_G00296370</name>
</gene>
<protein>
    <submittedName>
        <fullName evidence="1">Uncharacterized protein</fullName>
    </submittedName>
</protein>
<dbReference type="EMBL" id="JAINUG010000042">
    <property type="protein sequence ID" value="KAJ8406721.1"/>
    <property type="molecule type" value="Genomic_DNA"/>
</dbReference>
<dbReference type="AlphaFoldDB" id="A0AAD7WRH3"/>
<proteinExistence type="predicted"/>
<name>A0AAD7WRH3_9TELE</name>
<evidence type="ECO:0000313" key="2">
    <source>
        <dbReference type="Proteomes" id="UP001221898"/>
    </source>
</evidence>